<evidence type="ECO:0000313" key="3">
    <source>
        <dbReference type="Proteomes" id="UP000218209"/>
    </source>
</evidence>
<evidence type="ECO:0000256" key="1">
    <source>
        <dbReference type="SAM" id="MobiDB-lite"/>
    </source>
</evidence>
<name>A0A1X6PEX2_PORUM</name>
<feature type="region of interest" description="Disordered" evidence="1">
    <location>
        <begin position="1"/>
        <end position="21"/>
    </location>
</feature>
<reference evidence="2 3" key="1">
    <citation type="submission" date="2017-03" db="EMBL/GenBank/DDBJ databases">
        <title>WGS assembly of Porphyra umbilicalis.</title>
        <authorList>
            <person name="Brawley S.H."/>
            <person name="Blouin N.A."/>
            <person name="Ficko-Blean E."/>
            <person name="Wheeler G.L."/>
            <person name="Lohr M."/>
            <person name="Goodson H.V."/>
            <person name="Jenkins J.W."/>
            <person name="Blaby-Haas C.E."/>
            <person name="Helliwell K.E."/>
            <person name="Chan C."/>
            <person name="Marriage T."/>
            <person name="Bhattacharya D."/>
            <person name="Klein A.S."/>
            <person name="Badis Y."/>
            <person name="Brodie J."/>
            <person name="Cao Y."/>
            <person name="Collen J."/>
            <person name="Dittami S.M."/>
            <person name="Gachon C.M."/>
            <person name="Green B.R."/>
            <person name="Karpowicz S."/>
            <person name="Kim J.W."/>
            <person name="Kudahl U."/>
            <person name="Lin S."/>
            <person name="Michel G."/>
            <person name="Mittag M."/>
            <person name="Olson B.J."/>
            <person name="Pangilinan J."/>
            <person name="Peng Y."/>
            <person name="Qiu H."/>
            <person name="Shu S."/>
            <person name="Singer J.T."/>
            <person name="Smith A.G."/>
            <person name="Sprecher B.N."/>
            <person name="Wagner V."/>
            <person name="Wang W."/>
            <person name="Wang Z.-Y."/>
            <person name="Yan J."/>
            <person name="Yarish C."/>
            <person name="Zoeuner-Riek S."/>
            <person name="Zhuang Y."/>
            <person name="Zou Y."/>
            <person name="Lindquist E.A."/>
            <person name="Grimwood J."/>
            <person name="Barry K."/>
            <person name="Rokhsar D.S."/>
            <person name="Schmutz J."/>
            <person name="Stiller J.W."/>
            <person name="Grossman A.R."/>
            <person name="Prochnik S.E."/>
        </authorList>
    </citation>
    <scope>NUCLEOTIDE SEQUENCE [LARGE SCALE GENOMIC DNA]</scope>
    <source>
        <strain evidence="2">4086291</strain>
    </source>
</reference>
<sequence>MSSPRRLLYDGGGASPSTSPPLDLSDLGDDCLWLVAAAAWRTGTPLGLLGACRRSRQAAMDTLEALQLSWCSACCPRIDGTVLGAAAGVAVAAAGGLGRAHPPNLEARLGTVLQLLRSRPRRLQSLTLADNPDGSFRRSTLEDAPAVPAPCWSDASTRIVVWRMIGAALRGARRLTTLSATNTAISAVVALLTPPTSVEGAPAVAAPGHGLAPMEAYVSGDVAAARPPPPHVPLNVLILRVGREQDRNCRDAHHELAAALVLAAPIVVDLSVLWTFSGLPDPLATAFGGAGVMVNLRKLTIKIPDGLLCPRTAQSVAAVCPHVTEIDVGAAFWRDVGISWSLERNAFEQLRRLTVNSTQQVYIFDDLRPLLADRALDDFWLTIADPHGGETVSLMARGVVDAVLGSAKLPPSLAMENVLIPEADWLRLVAEPRLGESVSTLALSPRASPAAVLAAFAPAPHLTKLWVQLDLGLLVGKVDVALEPSPWAGLTALAELTIQVEWLADYARRDDGAIAAAWSVPAVSWAVASIEESPCRDTLTRLVIIGRGEVVADAAEIDVFKPAAQWPALRRLDVTIERAGWDRHPDSSGAETPRRPPRGVAYRPTAERAAELRRRLQQALPQVSATLTYKED</sequence>
<evidence type="ECO:0000313" key="2">
    <source>
        <dbReference type="EMBL" id="OSX79381.1"/>
    </source>
</evidence>
<proteinExistence type="predicted"/>
<dbReference type="Proteomes" id="UP000218209">
    <property type="component" value="Unassembled WGS sequence"/>
</dbReference>
<dbReference type="EMBL" id="KV918791">
    <property type="protein sequence ID" value="OSX79381.1"/>
    <property type="molecule type" value="Genomic_DNA"/>
</dbReference>
<evidence type="ECO:0008006" key="4">
    <source>
        <dbReference type="Google" id="ProtNLM"/>
    </source>
</evidence>
<feature type="region of interest" description="Disordered" evidence="1">
    <location>
        <begin position="581"/>
        <end position="606"/>
    </location>
</feature>
<keyword evidence="3" id="KW-1185">Reference proteome</keyword>
<dbReference type="AlphaFoldDB" id="A0A1X6PEX2"/>
<protein>
    <recommendedName>
        <fullName evidence="4">F-box domain-containing protein</fullName>
    </recommendedName>
</protein>
<organism evidence="2 3">
    <name type="scientific">Porphyra umbilicalis</name>
    <name type="common">Purple laver</name>
    <name type="synonym">Red alga</name>
    <dbReference type="NCBI Taxonomy" id="2786"/>
    <lineage>
        <taxon>Eukaryota</taxon>
        <taxon>Rhodophyta</taxon>
        <taxon>Bangiophyceae</taxon>
        <taxon>Bangiales</taxon>
        <taxon>Bangiaceae</taxon>
        <taxon>Porphyra</taxon>
    </lineage>
</organism>
<gene>
    <name evidence="2" type="ORF">BU14_0077s0001</name>
</gene>
<accession>A0A1X6PEX2</accession>